<dbReference type="PANTHER" id="PTHR43861">
    <property type="entry name" value="TRANS-ACONITATE 2-METHYLTRANSFERASE-RELATED"/>
    <property type="match status" value="1"/>
</dbReference>
<protein>
    <submittedName>
        <fullName evidence="3">Class I SAM-dependent methyltransferase</fullName>
    </submittedName>
</protein>
<accession>A0A3B7MVK6</accession>
<dbReference type="KEGG" id="pseg:D3H65_17620"/>
<dbReference type="Proteomes" id="UP000263900">
    <property type="component" value="Chromosome"/>
</dbReference>
<keyword evidence="3" id="KW-0489">Methyltransferase</keyword>
<dbReference type="AlphaFoldDB" id="A0A3B7MVK6"/>
<dbReference type="Gene3D" id="3.40.50.150">
    <property type="entry name" value="Vaccinia Virus protein VP39"/>
    <property type="match status" value="1"/>
</dbReference>
<dbReference type="InterPro" id="IPR041698">
    <property type="entry name" value="Methyltransf_25"/>
</dbReference>
<organism evidence="3 4">
    <name type="scientific">Paraflavitalea soli</name>
    <dbReference type="NCBI Taxonomy" id="2315862"/>
    <lineage>
        <taxon>Bacteria</taxon>
        <taxon>Pseudomonadati</taxon>
        <taxon>Bacteroidota</taxon>
        <taxon>Chitinophagia</taxon>
        <taxon>Chitinophagales</taxon>
        <taxon>Chitinophagaceae</taxon>
        <taxon>Paraflavitalea</taxon>
    </lineage>
</organism>
<dbReference type="OrthoDB" id="529208at2"/>
<dbReference type="GO" id="GO:0008168">
    <property type="term" value="F:methyltransferase activity"/>
    <property type="evidence" value="ECO:0007669"/>
    <property type="project" value="UniProtKB-KW"/>
</dbReference>
<dbReference type="Pfam" id="PF13649">
    <property type="entry name" value="Methyltransf_25"/>
    <property type="match status" value="1"/>
</dbReference>
<dbReference type="SUPFAM" id="SSF53335">
    <property type="entry name" value="S-adenosyl-L-methionine-dependent methyltransferases"/>
    <property type="match status" value="1"/>
</dbReference>
<feature type="domain" description="Methyltransferase" evidence="2">
    <location>
        <begin position="47"/>
        <end position="146"/>
    </location>
</feature>
<keyword evidence="1 3" id="KW-0808">Transferase</keyword>
<proteinExistence type="predicted"/>
<reference evidence="3 4" key="1">
    <citation type="submission" date="2018-09" db="EMBL/GenBank/DDBJ databases">
        <title>Genome sequencing of strain 6GH32-13.</title>
        <authorList>
            <person name="Weon H.-Y."/>
            <person name="Heo J."/>
            <person name="Kwon S.-W."/>
        </authorList>
    </citation>
    <scope>NUCLEOTIDE SEQUENCE [LARGE SCALE GENOMIC DNA]</scope>
    <source>
        <strain evidence="3 4">5GH32-13</strain>
    </source>
</reference>
<evidence type="ECO:0000256" key="1">
    <source>
        <dbReference type="ARBA" id="ARBA00022679"/>
    </source>
</evidence>
<dbReference type="EMBL" id="CP032157">
    <property type="protein sequence ID" value="AXY75685.1"/>
    <property type="molecule type" value="Genomic_DNA"/>
</dbReference>
<dbReference type="CDD" id="cd02440">
    <property type="entry name" value="AdoMet_MTases"/>
    <property type="match status" value="1"/>
</dbReference>
<evidence type="ECO:0000313" key="3">
    <source>
        <dbReference type="EMBL" id="AXY75685.1"/>
    </source>
</evidence>
<sequence>MTEQAAFDVLAADYDTSFSQSLTGQAQRLVSRAWLQSFLAGKGRLRILEINCGTGEDAIWLASLGHMVIATDQSAHMIREARAKVAPDTSTGSPAFITCGFETLGSHFNDNKFDLVFSNFAGLNCISPVQLTTLHQQLQQLLTTDGCIAAVIFGKYCWWETCYYLLRADRRNAFRRWTSKPVMARLTDSVAQPVFYYSIRRFMKSMPLFYLVEKKPIGLFIPPSYMEYSMQKNKRLFGLLVKLEHLIQRVSFCSTLADHTYLLLKKQTR</sequence>
<keyword evidence="4" id="KW-1185">Reference proteome</keyword>
<gene>
    <name evidence="3" type="ORF">D3H65_17620</name>
</gene>
<evidence type="ECO:0000313" key="4">
    <source>
        <dbReference type="Proteomes" id="UP000263900"/>
    </source>
</evidence>
<dbReference type="InterPro" id="IPR029063">
    <property type="entry name" value="SAM-dependent_MTases_sf"/>
</dbReference>
<dbReference type="GO" id="GO:0032259">
    <property type="term" value="P:methylation"/>
    <property type="evidence" value="ECO:0007669"/>
    <property type="project" value="UniProtKB-KW"/>
</dbReference>
<name>A0A3B7MVK6_9BACT</name>
<evidence type="ECO:0000259" key="2">
    <source>
        <dbReference type="Pfam" id="PF13649"/>
    </source>
</evidence>
<dbReference type="RefSeq" id="WP_119051566.1">
    <property type="nucleotide sequence ID" value="NZ_CP032157.1"/>
</dbReference>